<evidence type="ECO:0000256" key="5">
    <source>
        <dbReference type="ARBA" id="ARBA00022692"/>
    </source>
</evidence>
<evidence type="ECO:0000256" key="3">
    <source>
        <dbReference type="ARBA" id="ARBA00010026"/>
    </source>
</evidence>
<dbReference type="AlphaFoldDB" id="A0AAD7TPX8"/>
<keyword evidence="6" id="KW-0256">Endoplasmic reticulum</keyword>
<evidence type="ECO:0000256" key="9">
    <source>
        <dbReference type="SAM" id="Phobius"/>
    </source>
</evidence>
<feature type="transmembrane region" description="Helical" evidence="9">
    <location>
        <begin position="160"/>
        <end position="186"/>
    </location>
</feature>
<gene>
    <name evidence="10" type="ORF">ONZ51_g7754</name>
</gene>
<keyword evidence="11" id="KW-1185">Reference proteome</keyword>
<sequence length="406" mass="45186">MDSDADLAFPALVAARLLLAFAPLPEALKHDQQLSSPLTSYSRLREGIYLFKHGIDPYSGGAFRHSPLLLSLFSTVLPLTPYTSPIVWTAVDTIAAWALVRIWRLRTGAKKTSRDRQIAALYLLNPYILLPSLALSTSSIENMLCLLALLFACRGRTSASLFALACLVQSSLPSLLLLVPLMFLNITRPVSRLALPKPFEGSAKQTIPLLLEFFGYSTLLTIASAVVCGNWLWVEKTWGASLTLPDLTPNPGLWWYFFTEMFDHFRPFFLMVFSVHLLIYVAPLCIKFQHDFLYAAFLLIGVLATFKPYPTLSDPGLFFSLFSIFPEIYPYLRHPIVTALIHLHASLLLPLFNSLWLEQGTGNANFFYASTLVFGMGNGAALLDAIWAGLRAAIGELKEGYEVVQE</sequence>
<keyword evidence="5 9" id="KW-0812">Transmembrane</keyword>
<feature type="transmembrane region" description="Helical" evidence="9">
    <location>
        <begin position="339"/>
        <end position="356"/>
    </location>
</feature>
<feature type="transmembrane region" description="Helical" evidence="9">
    <location>
        <begin position="82"/>
        <end position="100"/>
    </location>
</feature>
<accession>A0AAD7TPX8</accession>
<organism evidence="10 11">
    <name type="scientific">Trametes cubensis</name>
    <dbReference type="NCBI Taxonomy" id="1111947"/>
    <lineage>
        <taxon>Eukaryota</taxon>
        <taxon>Fungi</taxon>
        <taxon>Dikarya</taxon>
        <taxon>Basidiomycota</taxon>
        <taxon>Agaricomycotina</taxon>
        <taxon>Agaricomycetes</taxon>
        <taxon>Polyporales</taxon>
        <taxon>Polyporaceae</taxon>
        <taxon>Trametes</taxon>
    </lineage>
</organism>
<dbReference type="GO" id="GO:0006506">
    <property type="term" value="P:GPI anchor biosynthetic process"/>
    <property type="evidence" value="ECO:0007669"/>
    <property type="project" value="UniProtKB-KW"/>
</dbReference>
<feature type="transmembrane region" description="Helical" evidence="9">
    <location>
        <begin position="121"/>
        <end position="140"/>
    </location>
</feature>
<evidence type="ECO:0008006" key="12">
    <source>
        <dbReference type="Google" id="ProtNLM"/>
    </source>
</evidence>
<dbReference type="InterPro" id="IPR009600">
    <property type="entry name" value="PIG-U"/>
</dbReference>
<feature type="transmembrane region" description="Helical" evidence="9">
    <location>
        <begin position="292"/>
        <end position="309"/>
    </location>
</feature>
<keyword evidence="8 9" id="KW-0472">Membrane</keyword>
<evidence type="ECO:0000256" key="7">
    <source>
        <dbReference type="ARBA" id="ARBA00022989"/>
    </source>
</evidence>
<protein>
    <recommendedName>
        <fullName evidence="12">PIG-U-domain-containing protein</fullName>
    </recommendedName>
</protein>
<dbReference type="Proteomes" id="UP001215151">
    <property type="component" value="Unassembled WGS sequence"/>
</dbReference>
<comment type="subcellular location">
    <subcellularLocation>
        <location evidence="1">Endoplasmic reticulum membrane</location>
        <topology evidence="1">Multi-pass membrane protein</topology>
    </subcellularLocation>
</comment>
<evidence type="ECO:0000256" key="1">
    <source>
        <dbReference type="ARBA" id="ARBA00004477"/>
    </source>
</evidence>
<feature type="transmembrane region" description="Helical" evidence="9">
    <location>
        <begin position="253"/>
        <end position="280"/>
    </location>
</feature>
<dbReference type="GO" id="GO:0042765">
    <property type="term" value="C:GPI-anchor transamidase complex"/>
    <property type="evidence" value="ECO:0007669"/>
    <property type="project" value="InterPro"/>
</dbReference>
<keyword evidence="7 9" id="KW-1133">Transmembrane helix</keyword>
<dbReference type="PANTHER" id="PTHR13121">
    <property type="entry name" value="GPI TRANSAMIDASE COMPONENT PIG-U"/>
    <property type="match status" value="1"/>
</dbReference>
<comment type="similarity">
    <text evidence="3">Belongs to the PIGU family.</text>
</comment>
<dbReference type="Pfam" id="PF06728">
    <property type="entry name" value="PIG-U"/>
    <property type="match status" value="1"/>
</dbReference>
<name>A0AAD7TPX8_9APHY</name>
<evidence type="ECO:0000256" key="2">
    <source>
        <dbReference type="ARBA" id="ARBA00004687"/>
    </source>
</evidence>
<evidence type="ECO:0000313" key="10">
    <source>
        <dbReference type="EMBL" id="KAJ8473609.1"/>
    </source>
</evidence>
<comment type="pathway">
    <text evidence="2">Glycolipid biosynthesis; glycosylphosphatidylinositol-anchor biosynthesis.</text>
</comment>
<evidence type="ECO:0000256" key="8">
    <source>
        <dbReference type="ARBA" id="ARBA00023136"/>
    </source>
</evidence>
<reference evidence="10" key="1">
    <citation type="submission" date="2022-11" db="EMBL/GenBank/DDBJ databases">
        <title>Genome Sequence of Cubamyces cubensis.</title>
        <authorList>
            <person name="Buettner E."/>
        </authorList>
    </citation>
    <scope>NUCLEOTIDE SEQUENCE</scope>
    <source>
        <strain evidence="10">MPL-01</strain>
    </source>
</reference>
<evidence type="ECO:0000313" key="11">
    <source>
        <dbReference type="Proteomes" id="UP001215151"/>
    </source>
</evidence>
<dbReference type="EMBL" id="JAPEVG010000216">
    <property type="protein sequence ID" value="KAJ8473609.1"/>
    <property type="molecule type" value="Genomic_DNA"/>
</dbReference>
<dbReference type="GO" id="GO:0016255">
    <property type="term" value="P:attachment of GPI anchor to protein"/>
    <property type="evidence" value="ECO:0007669"/>
    <property type="project" value="InterPro"/>
</dbReference>
<comment type="caution">
    <text evidence="10">The sequence shown here is derived from an EMBL/GenBank/DDBJ whole genome shotgun (WGS) entry which is preliminary data.</text>
</comment>
<feature type="transmembrane region" description="Helical" evidence="9">
    <location>
        <begin position="368"/>
        <end position="390"/>
    </location>
</feature>
<evidence type="ECO:0000256" key="6">
    <source>
        <dbReference type="ARBA" id="ARBA00022824"/>
    </source>
</evidence>
<evidence type="ECO:0000256" key="4">
    <source>
        <dbReference type="ARBA" id="ARBA00022502"/>
    </source>
</evidence>
<dbReference type="PANTHER" id="PTHR13121:SF0">
    <property type="entry name" value="PHOSPHATIDYLINOSITOL GLYCAN ANCHOR BIOSYNTHESIS CLASS U PROTEIN"/>
    <property type="match status" value="1"/>
</dbReference>
<keyword evidence="4" id="KW-0337">GPI-anchor biosynthesis</keyword>
<proteinExistence type="inferred from homology"/>
<feature type="transmembrane region" description="Helical" evidence="9">
    <location>
        <begin position="207"/>
        <end position="233"/>
    </location>
</feature>